<dbReference type="RefSeq" id="WP_255189322.1">
    <property type="nucleotide sequence ID" value="NZ_CP113517.1"/>
</dbReference>
<reference evidence="2" key="1">
    <citation type="submission" date="2022-11" db="EMBL/GenBank/DDBJ databases">
        <title>Methylomonas rapida sp. nov., Carotenoid-Producing Obligate Methanotrophs with High Growth Characteristics and Biotechnological Potential.</title>
        <authorList>
            <person name="Tikhonova E.N."/>
            <person name="Suleimanov R.Z."/>
            <person name="Miroshnikov K."/>
            <person name="Oshkin I.Y."/>
            <person name="Belova S.E."/>
            <person name="Danilova O.V."/>
            <person name="Ashikhmin A."/>
            <person name="Konopkin A."/>
            <person name="But S.Y."/>
            <person name="Khmelenina V.N."/>
            <person name="Kuznetsov N."/>
            <person name="Pimenov N.V."/>
            <person name="Dedysh S.N."/>
        </authorList>
    </citation>
    <scope>NUCLEOTIDE SEQUENCE</scope>
    <source>
        <strain evidence="2">MP1</strain>
    </source>
</reference>
<feature type="domain" description="Bacterial virulence" evidence="1">
    <location>
        <begin position="262"/>
        <end position="446"/>
    </location>
</feature>
<evidence type="ECO:0000313" key="3">
    <source>
        <dbReference type="Proteomes" id="UP001162780"/>
    </source>
</evidence>
<dbReference type="InterPro" id="IPR011225">
    <property type="entry name" value="IV_sec_VirJ"/>
</dbReference>
<dbReference type="InterPro" id="IPR029058">
    <property type="entry name" value="AB_hydrolase_fold"/>
</dbReference>
<dbReference type="Gene3D" id="3.40.50.1820">
    <property type="entry name" value="alpha/beta hydrolase"/>
    <property type="match status" value="1"/>
</dbReference>
<name>A0ABY7GIE6_9GAMM</name>
<gene>
    <name evidence="2" type="ORF">NM686_018610</name>
</gene>
<dbReference type="Proteomes" id="UP001162780">
    <property type="component" value="Chromosome"/>
</dbReference>
<protein>
    <submittedName>
        <fullName evidence="2">Virulence factor family protein</fullName>
    </submittedName>
</protein>
<accession>A0ABY7GIE6</accession>
<dbReference type="InterPro" id="IPR010333">
    <property type="entry name" value="VirJ"/>
</dbReference>
<dbReference type="Pfam" id="PF06057">
    <property type="entry name" value="VirJ"/>
    <property type="match status" value="1"/>
</dbReference>
<proteinExistence type="predicted"/>
<dbReference type="EMBL" id="CP113517">
    <property type="protein sequence ID" value="WAR44346.1"/>
    <property type="molecule type" value="Genomic_DNA"/>
</dbReference>
<keyword evidence="3" id="KW-1185">Reference proteome</keyword>
<sequence>MKLPFQPLLIVLASALLCITVLWHIKHRLPSPPLQTQLKTRYFGDVVVAKPDKAAAGLSLLFVNSRQFVLQELAKQIAAQGSAVAIIDSNKAFRELSASCNHFLDATAIAEPMQQLADWAEIKGYEKSIIGGIGDGALLAFLAAQTYPSKNTDYLSIDFSVHVPNNVNLCPPFEIDQSSRTLKFSPDRASRNHWRVAWTDQPPAETGVFVRAQPNADTVIAPYDTPLPQVTIDEINNLLGQSHSSAPPMPIVEVPANKPYSTLTLFYSGDGGWRDLDRSVAQEMGKAGFPVVGIDALRYFWKHKSPEQAALDLSTTLAYYRNTRGIKSFALIGYSFGADILPAIYNRLPSTDKNAIKQLVLLAPGEQANFEIHVSGWLGKQDGEAPLAPELARIPADKILCVYGQEENTHQGCKNLENTAAKLLELPGGHHFDQDYPKLAQQIMDVYPRHTWE</sequence>
<organism evidence="2 3">
    <name type="scientific">Methylomonas rapida</name>
    <dbReference type="NCBI Taxonomy" id="2963939"/>
    <lineage>
        <taxon>Bacteria</taxon>
        <taxon>Pseudomonadati</taxon>
        <taxon>Pseudomonadota</taxon>
        <taxon>Gammaproteobacteria</taxon>
        <taxon>Methylococcales</taxon>
        <taxon>Methylococcaceae</taxon>
        <taxon>Methylomonas</taxon>
    </lineage>
</organism>
<evidence type="ECO:0000259" key="1">
    <source>
        <dbReference type="Pfam" id="PF06057"/>
    </source>
</evidence>
<evidence type="ECO:0000313" key="2">
    <source>
        <dbReference type="EMBL" id="WAR44346.1"/>
    </source>
</evidence>
<dbReference type="SUPFAM" id="SSF53474">
    <property type="entry name" value="alpha/beta-Hydrolases"/>
    <property type="match status" value="1"/>
</dbReference>
<dbReference type="PIRSF" id="PIRSF029063">
    <property type="entry name" value="IV_sec_VirJ"/>
    <property type="match status" value="1"/>
</dbReference>